<comment type="caution">
    <text evidence="3">The sequence shown here is derived from an EMBL/GenBank/DDBJ whole genome shotgun (WGS) entry which is preliminary data.</text>
</comment>
<dbReference type="RefSeq" id="WP_251611419.1">
    <property type="nucleotide sequence ID" value="NZ_JAMQJY010000005.1"/>
</dbReference>
<dbReference type="Gene3D" id="3.30.530.20">
    <property type="match status" value="1"/>
</dbReference>
<keyword evidence="4" id="KW-1185">Reference proteome</keyword>
<evidence type="ECO:0000256" key="1">
    <source>
        <dbReference type="ARBA" id="ARBA00006817"/>
    </source>
</evidence>
<gene>
    <name evidence="3" type="ORF">NDM98_20600</name>
</gene>
<dbReference type="InterPro" id="IPR013538">
    <property type="entry name" value="ASHA1/2-like_C"/>
</dbReference>
<evidence type="ECO:0000313" key="4">
    <source>
        <dbReference type="Proteomes" id="UP001203665"/>
    </source>
</evidence>
<dbReference type="EMBL" id="JAMQJY010000005">
    <property type="protein sequence ID" value="MCM2677608.1"/>
    <property type="molecule type" value="Genomic_DNA"/>
</dbReference>
<dbReference type="InterPro" id="IPR023393">
    <property type="entry name" value="START-like_dom_sf"/>
</dbReference>
<evidence type="ECO:0000259" key="2">
    <source>
        <dbReference type="Pfam" id="PF08327"/>
    </source>
</evidence>
<comment type="similarity">
    <text evidence="1">Belongs to the AHA1 family.</text>
</comment>
<sequence length="161" mass="17989">MSNPSNRVDTASRIIHALPEEVYSAFINPERLIIWLPPEGMTGSIDTFDAKEGGIYRMTLTYHDLDGTTTSKTSDNTDVVHAEFLTLIPNKKIVQAIIFDSEDPTFAGKMIQTWLFEPFLEGTKVKIICENVPEGVRKEDHDVGLRSTLENLAGFMEGKTV</sequence>
<evidence type="ECO:0000313" key="3">
    <source>
        <dbReference type="EMBL" id="MCM2677608.1"/>
    </source>
</evidence>
<dbReference type="SUPFAM" id="SSF55961">
    <property type="entry name" value="Bet v1-like"/>
    <property type="match status" value="1"/>
</dbReference>
<feature type="domain" description="Activator of Hsp90 ATPase homologue 1/2-like C-terminal" evidence="2">
    <location>
        <begin position="17"/>
        <end position="156"/>
    </location>
</feature>
<reference evidence="3" key="1">
    <citation type="submission" date="2022-06" db="EMBL/GenBank/DDBJ databases">
        <title>Alkalicoccobacillus porphyridii sp. nov., isolated from a marine red alga, Porphyridium purpureum and reclassification of Shouchella plakortidis and Shouchella gibsonii as Alkalicoccobacillus plakortidis comb. nov. and Alkalicoccobacillus gibsonii comb. nov.</title>
        <authorList>
            <person name="Kim K.H."/>
            <person name="Lee J.K."/>
            <person name="Han D.M."/>
            <person name="Baek J.H."/>
            <person name="Jeon C.O."/>
        </authorList>
    </citation>
    <scope>NUCLEOTIDE SEQUENCE</scope>
    <source>
        <strain evidence="3">DSM 19153</strain>
    </source>
</reference>
<protein>
    <submittedName>
        <fullName evidence="3">SRPBCC domain-containing protein</fullName>
    </submittedName>
</protein>
<proteinExistence type="inferred from homology"/>
<dbReference type="Proteomes" id="UP001203665">
    <property type="component" value="Unassembled WGS sequence"/>
</dbReference>
<name>A0ABT0XQI2_9BACI</name>
<dbReference type="Pfam" id="PF08327">
    <property type="entry name" value="AHSA1"/>
    <property type="match status" value="1"/>
</dbReference>
<accession>A0ABT0XQI2</accession>
<organism evidence="3 4">
    <name type="scientific">Alkalicoccobacillus plakortidis</name>
    <dbReference type="NCBI Taxonomy" id="444060"/>
    <lineage>
        <taxon>Bacteria</taxon>
        <taxon>Bacillati</taxon>
        <taxon>Bacillota</taxon>
        <taxon>Bacilli</taxon>
        <taxon>Bacillales</taxon>
        <taxon>Bacillaceae</taxon>
        <taxon>Alkalicoccobacillus</taxon>
    </lineage>
</organism>